<keyword evidence="3" id="KW-1185">Reference proteome</keyword>
<gene>
    <name evidence="2" type="ORF">M6B38_311970</name>
</gene>
<evidence type="ECO:0000256" key="1">
    <source>
        <dbReference type="SAM" id="MobiDB-lite"/>
    </source>
</evidence>
<accession>A0AAX6HFP2</accession>
<evidence type="ECO:0000313" key="3">
    <source>
        <dbReference type="Proteomes" id="UP001140949"/>
    </source>
</evidence>
<organism evidence="2 3">
    <name type="scientific">Iris pallida</name>
    <name type="common">Sweet iris</name>
    <dbReference type="NCBI Taxonomy" id="29817"/>
    <lineage>
        <taxon>Eukaryota</taxon>
        <taxon>Viridiplantae</taxon>
        <taxon>Streptophyta</taxon>
        <taxon>Embryophyta</taxon>
        <taxon>Tracheophyta</taxon>
        <taxon>Spermatophyta</taxon>
        <taxon>Magnoliopsida</taxon>
        <taxon>Liliopsida</taxon>
        <taxon>Asparagales</taxon>
        <taxon>Iridaceae</taxon>
        <taxon>Iridoideae</taxon>
        <taxon>Irideae</taxon>
        <taxon>Iris</taxon>
    </lineage>
</organism>
<evidence type="ECO:0000313" key="2">
    <source>
        <dbReference type="EMBL" id="KAJ6839880.1"/>
    </source>
</evidence>
<dbReference type="AlphaFoldDB" id="A0AAX6HFP2"/>
<dbReference type="Proteomes" id="UP001140949">
    <property type="component" value="Unassembled WGS sequence"/>
</dbReference>
<reference evidence="2" key="1">
    <citation type="journal article" date="2023" name="GigaByte">
        <title>Genome assembly of the bearded iris, Iris pallida Lam.</title>
        <authorList>
            <person name="Bruccoleri R.E."/>
            <person name="Oakeley E.J."/>
            <person name="Faust A.M.E."/>
            <person name="Altorfer M."/>
            <person name="Dessus-Babus S."/>
            <person name="Burckhardt D."/>
            <person name="Oertli M."/>
            <person name="Naumann U."/>
            <person name="Petersen F."/>
            <person name="Wong J."/>
        </authorList>
    </citation>
    <scope>NUCLEOTIDE SEQUENCE</scope>
    <source>
        <strain evidence="2">GSM-AAB239-AS_SAM_17_03QT</strain>
    </source>
</reference>
<proteinExistence type="predicted"/>
<dbReference type="EMBL" id="JANAVB010009599">
    <property type="protein sequence ID" value="KAJ6839880.1"/>
    <property type="molecule type" value="Genomic_DNA"/>
</dbReference>
<sequence>MATLTAATAHALDYAGSGATDEHKGGWRPGSAARGYYDSRGRWSLVWGSTGGGSAGGARDQAPIQWTPGGG</sequence>
<comment type="caution">
    <text evidence="2">The sequence shown here is derived from an EMBL/GenBank/DDBJ whole genome shotgun (WGS) entry which is preliminary data.</text>
</comment>
<name>A0AAX6HFP2_IRIPA</name>
<feature type="region of interest" description="Disordered" evidence="1">
    <location>
        <begin position="49"/>
        <end position="71"/>
    </location>
</feature>
<reference evidence="2" key="2">
    <citation type="submission" date="2023-04" db="EMBL/GenBank/DDBJ databases">
        <authorList>
            <person name="Bruccoleri R.E."/>
            <person name="Oakeley E.J."/>
            <person name="Faust A.-M."/>
            <person name="Dessus-Babus S."/>
            <person name="Altorfer M."/>
            <person name="Burckhardt D."/>
            <person name="Oertli M."/>
            <person name="Naumann U."/>
            <person name="Petersen F."/>
            <person name="Wong J."/>
        </authorList>
    </citation>
    <scope>NUCLEOTIDE SEQUENCE</scope>
    <source>
        <strain evidence="2">GSM-AAB239-AS_SAM_17_03QT</strain>
        <tissue evidence="2">Leaf</tissue>
    </source>
</reference>
<protein>
    <submittedName>
        <fullName evidence="2">Formin-like protein 5</fullName>
    </submittedName>
</protein>